<dbReference type="EMBL" id="MHIL01000018">
    <property type="protein sequence ID" value="OGY51473.1"/>
    <property type="molecule type" value="Genomic_DNA"/>
</dbReference>
<proteinExistence type="predicted"/>
<dbReference type="Proteomes" id="UP000177310">
    <property type="component" value="Unassembled WGS sequence"/>
</dbReference>
<reference evidence="2 3" key="1">
    <citation type="journal article" date="2016" name="Nat. Commun.">
        <title>Thousands of microbial genomes shed light on interconnected biogeochemical processes in an aquifer system.</title>
        <authorList>
            <person name="Anantharaman K."/>
            <person name="Brown C.T."/>
            <person name="Hug L.A."/>
            <person name="Sharon I."/>
            <person name="Castelle C.J."/>
            <person name="Probst A.J."/>
            <person name="Thomas B.C."/>
            <person name="Singh A."/>
            <person name="Wilkins M.J."/>
            <person name="Karaoz U."/>
            <person name="Brodie E.L."/>
            <person name="Williams K.H."/>
            <person name="Hubbard S.S."/>
            <person name="Banfield J.F."/>
        </authorList>
    </citation>
    <scope>NUCLEOTIDE SEQUENCE [LARGE SCALE GENOMIC DNA]</scope>
</reference>
<evidence type="ECO:0000313" key="3">
    <source>
        <dbReference type="Proteomes" id="UP000177310"/>
    </source>
</evidence>
<sequence>MNSKVNGTLVLIIVVLCIAVGAMGVYIIMNRCSLAPAALEPVAGSNPTPSAALPVEPAVNINEPTPQPADETVGTYTDSTYGWSVSWDTTFFKQVPDPYNQSSLIITHTIPVPYYTEGMGQMMSDTKNPALFFTVLPVGYQDTISSLEAQYSPKFMANVSSSITYGGRQGIKTEMGFEGMGNVDYYLPLTADRTLRVRRNYIDGSVLLGYGQEPTFMTLDEQAQVTDAVLQTLSFEN</sequence>
<protein>
    <submittedName>
        <fullName evidence="2">Uncharacterized protein</fullName>
    </submittedName>
</protein>
<keyword evidence="1" id="KW-0472">Membrane</keyword>
<keyword evidence="1" id="KW-0812">Transmembrane</keyword>
<name>A0A1G1YGI8_9BACT</name>
<evidence type="ECO:0000313" key="2">
    <source>
        <dbReference type="EMBL" id="OGY51473.1"/>
    </source>
</evidence>
<dbReference type="AlphaFoldDB" id="A0A1G1YGI8"/>
<keyword evidence="1" id="KW-1133">Transmembrane helix</keyword>
<comment type="caution">
    <text evidence="2">The sequence shown here is derived from an EMBL/GenBank/DDBJ whole genome shotgun (WGS) entry which is preliminary data.</text>
</comment>
<evidence type="ECO:0000256" key="1">
    <source>
        <dbReference type="SAM" id="Phobius"/>
    </source>
</evidence>
<organism evidence="2 3">
    <name type="scientific">Candidatus Buchananbacteria bacterium RIFCSPHIGHO2_02_FULL_56_16</name>
    <dbReference type="NCBI Taxonomy" id="1797542"/>
    <lineage>
        <taxon>Bacteria</taxon>
        <taxon>Candidatus Buchananiibacteriota</taxon>
    </lineage>
</organism>
<feature type="transmembrane region" description="Helical" evidence="1">
    <location>
        <begin position="7"/>
        <end position="29"/>
    </location>
</feature>
<accession>A0A1G1YGI8</accession>
<gene>
    <name evidence="2" type="ORF">A3J59_04575</name>
</gene>
<dbReference type="STRING" id="1797542.A3J59_04575"/>